<dbReference type="PROSITE" id="PS51218">
    <property type="entry name" value="SF3_HELICASE_2"/>
    <property type="match status" value="1"/>
</dbReference>
<evidence type="ECO:0000256" key="12">
    <source>
        <dbReference type="ARBA" id="ARBA00022840"/>
    </source>
</evidence>
<keyword evidence="5" id="KW-0645">Protease</keyword>
<evidence type="ECO:0000256" key="6">
    <source>
        <dbReference type="ARBA" id="ARBA00022679"/>
    </source>
</evidence>
<dbReference type="GO" id="GO:0005524">
    <property type="term" value="F:ATP binding"/>
    <property type="evidence" value="ECO:0007669"/>
    <property type="project" value="UniProtKB-KW"/>
</dbReference>
<evidence type="ECO:0000256" key="11">
    <source>
        <dbReference type="ARBA" id="ARBA00022807"/>
    </source>
</evidence>
<dbReference type="Gene3D" id="2.40.10.10">
    <property type="entry name" value="Trypsin-like serine proteases"/>
    <property type="match status" value="1"/>
</dbReference>
<feature type="domain" description="SF3 helicase" evidence="17">
    <location>
        <begin position="1263"/>
        <end position="1428"/>
    </location>
</feature>
<feature type="compositionally biased region" description="Acidic residues" evidence="15">
    <location>
        <begin position="1502"/>
        <end position="1515"/>
    </location>
</feature>
<keyword evidence="4" id="KW-0167">Capsid protein</keyword>
<dbReference type="CDD" id="cd00205">
    <property type="entry name" value="rhv_like"/>
    <property type="match status" value="1"/>
</dbReference>
<protein>
    <recommendedName>
        <fullName evidence="2">Genome polyprotein</fullName>
    </recommendedName>
</protein>
<dbReference type="InterPro" id="IPR014759">
    <property type="entry name" value="Helicase_SF3_ssRNA_vir"/>
</dbReference>
<evidence type="ECO:0000256" key="8">
    <source>
        <dbReference type="ARBA" id="ARBA00022741"/>
    </source>
</evidence>
<evidence type="ECO:0000256" key="13">
    <source>
        <dbReference type="ARBA" id="ARBA00022844"/>
    </source>
</evidence>
<dbReference type="SUPFAM" id="SSF88633">
    <property type="entry name" value="Positive stranded ssRNA viruses"/>
    <property type="match status" value="2"/>
</dbReference>
<feature type="region of interest" description="Disordered" evidence="15">
    <location>
        <begin position="1491"/>
        <end position="1515"/>
    </location>
</feature>
<evidence type="ECO:0000256" key="1">
    <source>
        <dbReference type="ARBA" id="ARBA00004328"/>
    </source>
</evidence>
<evidence type="ECO:0000256" key="9">
    <source>
        <dbReference type="ARBA" id="ARBA00022801"/>
    </source>
</evidence>
<dbReference type="InterPro" id="IPR033703">
    <property type="entry name" value="Rhv-like"/>
</dbReference>
<evidence type="ECO:0000256" key="2">
    <source>
        <dbReference type="ARBA" id="ARBA00020107"/>
    </source>
</evidence>
<organism evidence="19">
    <name type="scientific">Army ant associated picorna-like virus 1</name>
    <dbReference type="NCBI Taxonomy" id="3004038"/>
    <lineage>
        <taxon>Viruses</taxon>
        <taxon>Riboviria</taxon>
        <taxon>Orthornavirae</taxon>
        <taxon>Pisuviricota</taxon>
        <taxon>Duplopiviricetes</taxon>
        <taxon>Durnavirales</taxon>
        <taxon>Picobirnaviridae</taxon>
    </lineage>
</organism>
<keyword evidence="6" id="KW-0808">Transferase</keyword>
<dbReference type="InterPro" id="IPR009003">
    <property type="entry name" value="Peptidase_S1_PA"/>
</dbReference>
<dbReference type="PROSITE" id="PS50507">
    <property type="entry name" value="RDRP_SSRNA_POS"/>
    <property type="match status" value="1"/>
</dbReference>
<keyword evidence="13" id="KW-0946">Virion</keyword>
<evidence type="ECO:0000256" key="4">
    <source>
        <dbReference type="ARBA" id="ARBA00022561"/>
    </source>
</evidence>
<dbReference type="SUPFAM" id="SSF50494">
    <property type="entry name" value="Trypsin-like serine proteases"/>
    <property type="match status" value="1"/>
</dbReference>
<dbReference type="InterPro" id="IPR007094">
    <property type="entry name" value="RNA-dir_pol_PSvirus"/>
</dbReference>
<dbReference type="GO" id="GO:0006508">
    <property type="term" value="P:proteolysis"/>
    <property type="evidence" value="ECO:0007669"/>
    <property type="project" value="UniProtKB-KW"/>
</dbReference>
<evidence type="ECO:0000259" key="18">
    <source>
        <dbReference type="PROSITE" id="PS51874"/>
    </source>
</evidence>
<dbReference type="Pfam" id="PF00680">
    <property type="entry name" value="RdRP_1"/>
    <property type="match status" value="1"/>
</dbReference>
<dbReference type="GO" id="GO:0039694">
    <property type="term" value="P:viral RNA genome replication"/>
    <property type="evidence" value="ECO:0007669"/>
    <property type="project" value="InterPro"/>
</dbReference>
<dbReference type="InterPro" id="IPR043502">
    <property type="entry name" value="DNA/RNA_pol_sf"/>
</dbReference>
<evidence type="ECO:0000256" key="15">
    <source>
        <dbReference type="SAM" id="MobiDB-lite"/>
    </source>
</evidence>
<feature type="domain" description="RdRp catalytic" evidence="16">
    <location>
        <begin position="2224"/>
        <end position="2345"/>
    </location>
</feature>
<dbReference type="InterPro" id="IPR029053">
    <property type="entry name" value="Viral_coat"/>
</dbReference>
<evidence type="ECO:0000259" key="17">
    <source>
        <dbReference type="PROSITE" id="PS51218"/>
    </source>
</evidence>
<evidence type="ECO:0000313" key="19">
    <source>
        <dbReference type="EMBL" id="WAX26170.1"/>
    </source>
</evidence>
<sequence>MSSQNAIIQQTQNTSLMPERVNQRQSGPTAFVMGNSFGSRPNFRSGTNETAAQAVAFPEVDLPFLINRPHQIKTTTWTTSQDVDDLLFSVSGADMNVVSTLKTILGYQVLYRYDPVLEVTLSASATAVGAIVVYWVPYDLSVGGTPPFTSSRCLMFNHEIIQPYKQASGTVKGFFQRPYRFNVSGISDVGTFYCQVYNKLGGASTTAAANSITVTAFVNFVKFSARVPTSPKAATFDLLHMSEKQKRELMKQLEDDVERKGVLAGEDEKTVSSSVDTQIVEQTKQPVVMVDTDTVEEKATDFGRVPPRNVLGGHQTQYAGFLTTSHDDLKLSLQRFGRLITIPAVAKNKFPITTLTEVLFSMTLEDLVKCITPTLMYYCWSGGVRLKWVHNADVLVDAVLSVTTLGGTQYFHLRDHTEQTIVIPYWCMFSARPSYPNTNSFPSDDVIQFVTVSLVGNVGVAFQITFFLSTADDFVVQSPIPKGRDDFAALKWRVAPVLYEGVAPASQDTDVVRKGLADVINDVESFATGVVSTVASAARGVAGVVDTVAGFASDAGAVLGLFDKPDAFAENEWNVVDHAVPVVRMQYASTDYVKHDETVSCDNRGIEMMKLSKLLQIPLRKQKVTWTTADDQGKQLTTLAAGLVSMEMWGLISDFCPRLWRGTTRLRFEVVKNVFHKGVIVAVFAHVGSEVPTMTTYTDYYNVVFDISRGDSFEMDIPYSGQADYLAKTNYPGSIFLFVVNKLVAQGTTTSVEINVITSMGPDLELRVPLTADVMLANLALTYKRTGPYAPAPSQGKTIKVGTPIVSSDEEFEDLGEVIRKGDVEEPEEFTQTETNQFKILRMNGNRKIKRTYSDTDFLVSCGLRNELRGELMLCNGREKVKAIVVCREELDHCHLHVHTDDTCFRLSCPAGVPQGYLLDSVSKLVSSEKKIPTVVVPIRQKTSHVTAKVRFLSDNKHRYVVCKIGGSLVKANVTGHHVWDVVHTLQTQDFPIERKGGLVTKMGEQFGDGVKQSLNSEVDVQGLVDDVKSKVRQTVDDVDENGMSLIFGLAATKLPAYLFQASSISDWKGIVAIVLHLLGDMLIVYKAHELLRRLISGLIAKVQDIVLAVVTPVFKDDSDGYLKSVWKIVKGVIRPLCAKAWSSFESFSRIMKPFSLLGSATKGLTTIVEFFKSILEWFGLCFSSKKRELKRVKKWLEQNAEVVESDLAEMKAFITTGNIHSLSTDELAFRKIKSLGTRAMDYKQKMMSVWNEPGCRGNADIITRFLNKMQELPNDPLGNDGFEPVFVLLEGPPGMGKSVLSVKLARTFSKILSDDSDRFYRASIGADFWTGCADQQVMVIDDLFQDPSGEGVSMLTQLISTVGCPLPKADIAGKFGMSQAKIVIGSSNSKSPTVGSLTCPSALVRRYKNTHYSAVSMGVFKKVHHGEDGIMTYGPELTENEVCCEIQRHFLGKWKRHLQMQNAKPLRIISELKKEMQHVRKRAVQVHAEQVGTCKTKESSDSSDEQEYETDDEQTTVVRKGAVFELIQPEPENRSKFFKSVIEMSPRDLPSYLTAKVKGSVVEMSGEQLRMHYLDVPYGVTYVGNGRVYENINSDFADWKMKVDYLDPRCRFVLAIAYTYNLDCNVVLAEIRKNSSKTFGGRVMEWLEAICLTVTYTTTAVTCLCVAGILVTSIVMMYVASGDPEPKGAYDTRPQSRTAGRNVRVEYPATRQGYIESRPVIEKSILKWTVVNPRGQKISVHCLSVGQGYVLVNSHAIYVGMQHFITYNESGYQRIVPVHVSENTKMEFVCGEGTVLDLCLVWIGSTIPLRKGIVNHFVSAAQMEMLTEVDSVVLLDRGQVVETRARMKWTEKMRVRKSNLGDEIMQKCFAGPVYLEGGDCGSPVVVSGGAMDGKIFGVASAGSVTKGIFLPVTRESLLDGMAELGAVVGDTTLCVEDSSVVEMLGSVVEDVGSKVFPITDWSPEIPVENPQFLPIKSDERSHVSVTTKIIKNDRLIDAPFAPEKDIAINNMRKSDTRLNVSGSWCDATIFENKIPDSNFDSIKLEAALDVVEAIYKQFVSPCRLYTEAEILNRVSQADVENDILEESNPINATSAAGHKLDEEYGKHPRGYYVVEDKVTKSRVYSDELRQEVETLESSLRSGVMPQNIVEMHYKDELRSKEKTSKGRCRLFYVADLAVWCLQKKYFGHFITKYRAGHGFLGKHSIGCDPVKYWNSWGQEFAKRKMICGDVSGWDTSVTGWHIDFVRRLIEEFYPESTTEDRLVRKLLMDGAIWTHCVFDKFNFIVSGLKSGMFATTEFNSILHTLVICYALDGLITREEIVDWPFLVCGDDSAVSAPVETEKAVSQYEKCYSELGFKLTGSDKGEVKLSEVHKSSFLKRKFKQLQVATGKFYVPKIERETVRALLDFRRKGVEFGENWRNALIFCRQGWDVAMFCYVQHVGVLKEGFAVPSWEEVGQWYEPHRDEILILESPKWWEEKYLRRAAWVMWVERFKFRELTRIKPDLDELVWLTVHDVLMSFWIADEFSCEHPVFLYMRRQLEKHNIFVVREKRMLCVIWWFFCYFDFDEKDWEALVRQVPPRITQEMKQLQVDEFLKHPIFPVPKGNVNAQMDTLVRKFPQSDSITYMAIYHVVILMTRDPPETVSYVARVFKDLGMDPVPTGDNLFYTEINDEYRNNPYRLDVEQCVVTDENPFVVDELNGRPNPLIPDEQLNSRALKMKAWYGTYSDQADPSRSEYLFNDLEDIELDNGGYDEFQARMLGIELEELDHRYAIAALVDRQVDDPGEEGAVGGIVPLPLNVPVEEPVDVAAAVLNQPNFVDQVFQMQERFDDEYRYNNNRTPDFVVDGQNFWYEGDSD</sequence>
<keyword evidence="3" id="KW-0696">RNA-directed RNA polymerase</keyword>
<dbReference type="GO" id="GO:0003968">
    <property type="term" value="F:RNA-directed RNA polymerase activity"/>
    <property type="evidence" value="ECO:0007669"/>
    <property type="project" value="UniProtKB-KW"/>
</dbReference>
<keyword evidence="7" id="KW-0548">Nucleotidyltransferase</keyword>
<keyword evidence="12" id="KW-0067">ATP-binding</keyword>
<dbReference type="GO" id="GO:0003724">
    <property type="term" value="F:RNA helicase activity"/>
    <property type="evidence" value="ECO:0007669"/>
    <property type="project" value="InterPro"/>
</dbReference>
<keyword evidence="14" id="KW-0693">Viral RNA replication</keyword>
<comment type="subcellular location">
    <subcellularLocation>
        <location evidence="1">Virion</location>
    </subcellularLocation>
</comment>
<dbReference type="Gene3D" id="2.60.120.20">
    <property type="match status" value="2"/>
</dbReference>
<accession>A0A9Y1MS50</accession>
<evidence type="ECO:0000256" key="5">
    <source>
        <dbReference type="ARBA" id="ARBA00022670"/>
    </source>
</evidence>
<dbReference type="Pfam" id="PF00910">
    <property type="entry name" value="RNA_helicase"/>
    <property type="match status" value="1"/>
</dbReference>
<keyword evidence="8" id="KW-0547">Nucleotide-binding</keyword>
<evidence type="ECO:0000256" key="7">
    <source>
        <dbReference type="ARBA" id="ARBA00022695"/>
    </source>
</evidence>
<feature type="domain" description="Peptidase C3" evidence="18">
    <location>
        <begin position="1708"/>
        <end position="1918"/>
    </location>
</feature>
<dbReference type="InterPro" id="IPR001205">
    <property type="entry name" value="RNA-dir_pol_C"/>
</dbReference>
<evidence type="ECO:0000256" key="14">
    <source>
        <dbReference type="ARBA" id="ARBA00022953"/>
    </source>
</evidence>
<dbReference type="InterPro" id="IPR044067">
    <property type="entry name" value="PCV_3C_PRO"/>
</dbReference>
<dbReference type="InterPro" id="IPR043128">
    <property type="entry name" value="Rev_trsase/Diguanyl_cyclase"/>
</dbReference>
<dbReference type="InterPro" id="IPR043504">
    <property type="entry name" value="Peptidase_S1_PA_chymotrypsin"/>
</dbReference>
<evidence type="ECO:0000256" key="10">
    <source>
        <dbReference type="ARBA" id="ARBA00022806"/>
    </source>
</evidence>
<feature type="region of interest" description="Disordered" evidence="15">
    <location>
        <begin position="1"/>
        <end position="20"/>
    </location>
</feature>
<dbReference type="GO" id="GO:0003723">
    <property type="term" value="F:RNA binding"/>
    <property type="evidence" value="ECO:0007669"/>
    <property type="project" value="InterPro"/>
</dbReference>
<evidence type="ECO:0000256" key="3">
    <source>
        <dbReference type="ARBA" id="ARBA00022484"/>
    </source>
</evidence>
<dbReference type="Gene3D" id="3.30.70.270">
    <property type="match status" value="1"/>
</dbReference>
<dbReference type="GO" id="GO:0019028">
    <property type="term" value="C:viral capsid"/>
    <property type="evidence" value="ECO:0007669"/>
    <property type="project" value="UniProtKB-KW"/>
</dbReference>
<keyword evidence="10" id="KW-0347">Helicase</keyword>
<dbReference type="EMBL" id="OP884080">
    <property type="protein sequence ID" value="WAX26170.1"/>
    <property type="molecule type" value="Genomic_RNA"/>
</dbReference>
<reference evidence="19" key="1">
    <citation type="submission" date="2022-11" db="EMBL/GenBank/DDBJ databases">
        <title>African army ants at the forefront of virome surveillance in deep tropical forests.</title>
        <authorList>
            <person name="Fritz M."/>
            <person name="Reggiardo B."/>
            <person name="Filloux D."/>
            <person name="Claude L."/>
            <person name="Fernandez E."/>
            <person name="Mahe F."/>
            <person name="Kraberger S."/>
            <person name="Custer J.M."/>
            <person name="Becquart P."/>
            <person name="Mebaley T.N."/>
            <person name="Kombila L."/>
            <person name="Lenguiya H."/>
            <person name="Boundenga L."/>
            <person name="Mombo I.M."/>
            <person name="Maganga G.D."/>
            <person name="Niama F.R."/>
            <person name="Koumba J.-S."/>
            <person name="Ogliastro M."/>
            <person name="Yvon M."/>
            <person name="Martin D.P."/>
            <person name="Blanc S."/>
            <person name="Varsani A."/>
            <person name="Leroy E."/>
            <person name="Roumagnac P."/>
        </authorList>
    </citation>
    <scope>NUCLEOTIDE SEQUENCE</scope>
    <source>
        <strain evidence="19">MGN-1_F10</strain>
    </source>
</reference>
<dbReference type="SUPFAM" id="SSF56672">
    <property type="entry name" value="DNA/RNA polymerases"/>
    <property type="match status" value="1"/>
</dbReference>
<dbReference type="PROSITE" id="PS51874">
    <property type="entry name" value="PCV_3C_PRO"/>
    <property type="match status" value="1"/>
</dbReference>
<keyword evidence="11" id="KW-0788">Thiol protease</keyword>
<proteinExistence type="predicted"/>
<dbReference type="InterPro" id="IPR000605">
    <property type="entry name" value="Helicase_SF3_ssDNA/RNA_vir"/>
</dbReference>
<keyword evidence="9" id="KW-0378">Hydrolase</keyword>
<evidence type="ECO:0000259" key="16">
    <source>
        <dbReference type="PROSITE" id="PS50507"/>
    </source>
</evidence>
<name>A0A9Y1MS50_9VIRU</name>
<dbReference type="GO" id="GO:0004197">
    <property type="term" value="F:cysteine-type endopeptidase activity"/>
    <property type="evidence" value="ECO:0007669"/>
    <property type="project" value="InterPro"/>
</dbReference>
<feature type="compositionally biased region" description="Polar residues" evidence="15">
    <location>
        <begin position="1"/>
        <end position="16"/>
    </location>
</feature>
<dbReference type="GO" id="GO:0006351">
    <property type="term" value="P:DNA-templated transcription"/>
    <property type="evidence" value="ECO:0007669"/>
    <property type="project" value="InterPro"/>
</dbReference>